<comment type="caution">
    <text evidence="1">The sequence shown here is derived from an EMBL/GenBank/DDBJ whole genome shotgun (WGS) entry which is preliminary data.</text>
</comment>
<protein>
    <submittedName>
        <fullName evidence="1">OsmC family protein</fullName>
        <ecNumber evidence="1">1.11.1.-</ecNumber>
    </submittedName>
</protein>
<keyword evidence="1" id="KW-0560">Oxidoreductase</keyword>
<dbReference type="EMBL" id="JBHSFV010000006">
    <property type="protein sequence ID" value="MFC4634609.1"/>
    <property type="molecule type" value="Genomic_DNA"/>
</dbReference>
<keyword evidence="2" id="KW-1185">Reference proteome</keyword>
<dbReference type="InterPro" id="IPR003718">
    <property type="entry name" value="OsmC/Ohr_fam"/>
</dbReference>
<dbReference type="InterPro" id="IPR036102">
    <property type="entry name" value="OsmC/Ohrsf"/>
</dbReference>
<evidence type="ECO:0000313" key="1">
    <source>
        <dbReference type="EMBL" id="MFC4634609.1"/>
    </source>
</evidence>
<evidence type="ECO:0000313" key="2">
    <source>
        <dbReference type="Proteomes" id="UP001596043"/>
    </source>
</evidence>
<gene>
    <name evidence="1" type="ORF">ACFO3O_11860</name>
</gene>
<dbReference type="Gene3D" id="3.30.300.20">
    <property type="match status" value="1"/>
</dbReference>
<organism evidence="1 2">
    <name type="scientific">Dokdonia ponticola</name>
    <dbReference type="NCBI Taxonomy" id="2041041"/>
    <lineage>
        <taxon>Bacteria</taxon>
        <taxon>Pseudomonadati</taxon>
        <taxon>Bacteroidota</taxon>
        <taxon>Flavobacteriia</taxon>
        <taxon>Flavobacteriales</taxon>
        <taxon>Flavobacteriaceae</taxon>
        <taxon>Dokdonia</taxon>
    </lineage>
</organism>
<dbReference type="InterPro" id="IPR015946">
    <property type="entry name" value="KH_dom-like_a/b"/>
</dbReference>
<sequence length="141" mass="15573">MEYNIKANSISKNGASIAIGEKNISFGITSESEVVFPNPAELFLGSFAACILKNIERFSNVMKFTYAGADIMVKATRTNAPPKMTDIVYELTIYSDDSRLNVNLLKKNIEKFGTIYNTIKLSCKISSTIRVIESSANTINE</sequence>
<dbReference type="SUPFAM" id="SSF82784">
    <property type="entry name" value="OsmC-like"/>
    <property type="match status" value="1"/>
</dbReference>
<dbReference type="EC" id="1.11.1.-" evidence="1"/>
<keyword evidence="1" id="KW-0575">Peroxidase</keyword>
<reference evidence="2" key="1">
    <citation type="journal article" date="2019" name="Int. J. Syst. Evol. Microbiol.">
        <title>The Global Catalogue of Microorganisms (GCM) 10K type strain sequencing project: providing services to taxonomists for standard genome sequencing and annotation.</title>
        <authorList>
            <consortium name="The Broad Institute Genomics Platform"/>
            <consortium name="The Broad Institute Genome Sequencing Center for Infectious Disease"/>
            <person name="Wu L."/>
            <person name="Ma J."/>
        </authorList>
    </citation>
    <scope>NUCLEOTIDE SEQUENCE [LARGE SCALE GENOMIC DNA]</scope>
    <source>
        <strain evidence="2">YJ-61-S</strain>
    </source>
</reference>
<dbReference type="RefSeq" id="WP_379979028.1">
    <property type="nucleotide sequence ID" value="NZ_JBHSFV010000006.1"/>
</dbReference>
<dbReference type="Pfam" id="PF02566">
    <property type="entry name" value="OsmC"/>
    <property type="match status" value="1"/>
</dbReference>
<dbReference type="Proteomes" id="UP001596043">
    <property type="component" value="Unassembled WGS sequence"/>
</dbReference>
<proteinExistence type="predicted"/>
<dbReference type="GO" id="GO:0004601">
    <property type="term" value="F:peroxidase activity"/>
    <property type="evidence" value="ECO:0007669"/>
    <property type="project" value="UniProtKB-KW"/>
</dbReference>
<name>A0ABV9HZF4_9FLAO</name>
<accession>A0ABV9HZF4</accession>